<proteinExistence type="predicted"/>
<dbReference type="Proteomes" id="UP001060085">
    <property type="component" value="Linkage Group LG05"/>
</dbReference>
<name>A0ACC0ASI5_CATRO</name>
<evidence type="ECO:0000313" key="1">
    <source>
        <dbReference type="EMBL" id="KAI5663104.1"/>
    </source>
</evidence>
<organism evidence="1 2">
    <name type="scientific">Catharanthus roseus</name>
    <name type="common">Madagascar periwinkle</name>
    <name type="synonym">Vinca rosea</name>
    <dbReference type="NCBI Taxonomy" id="4058"/>
    <lineage>
        <taxon>Eukaryota</taxon>
        <taxon>Viridiplantae</taxon>
        <taxon>Streptophyta</taxon>
        <taxon>Embryophyta</taxon>
        <taxon>Tracheophyta</taxon>
        <taxon>Spermatophyta</taxon>
        <taxon>Magnoliopsida</taxon>
        <taxon>eudicotyledons</taxon>
        <taxon>Gunneridae</taxon>
        <taxon>Pentapetalae</taxon>
        <taxon>asterids</taxon>
        <taxon>lamiids</taxon>
        <taxon>Gentianales</taxon>
        <taxon>Apocynaceae</taxon>
        <taxon>Rauvolfioideae</taxon>
        <taxon>Vinceae</taxon>
        <taxon>Catharanthinae</taxon>
        <taxon>Catharanthus</taxon>
    </lineage>
</organism>
<comment type="caution">
    <text evidence="1">The sequence shown here is derived from an EMBL/GenBank/DDBJ whole genome shotgun (WGS) entry which is preliminary data.</text>
</comment>
<protein>
    <submittedName>
        <fullName evidence="1">Uncharacterized protein</fullName>
    </submittedName>
</protein>
<reference evidence="2" key="1">
    <citation type="journal article" date="2023" name="Nat. Plants">
        <title>Single-cell RNA sequencing provides a high-resolution roadmap for understanding the multicellular compartmentation of specialized metabolism.</title>
        <authorList>
            <person name="Sun S."/>
            <person name="Shen X."/>
            <person name="Li Y."/>
            <person name="Li Y."/>
            <person name="Wang S."/>
            <person name="Li R."/>
            <person name="Zhang H."/>
            <person name="Shen G."/>
            <person name="Guo B."/>
            <person name="Wei J."/>
            <person name="Xu J."/>
            <person name="St-Pierre B."/>
            <person name="Chen S."/>
            <person name="Sun C."/>
        </authorList>
    </citation>
    <scope>NUCLEOTIDE SEQUENCE [LARGE SCALE GENOMIC DNA]</scope>
</reference>
<gene>
    <name evidence="1" type="ORF">M9H77_22427</name>
</gene>
<evidence type="ECO:0000313" key="2">
    <source>
        <dbReference type="Proteomes" id="UP001060085"/>
    </source>
</evidence>
<accession>A0ACC0ASI5</accession>
<keyword evidence="2" id="KW-1185">Reference proteome</keyword>
<dbReference type="EMBL" id="CM044705">
    <property type="protein sequence ID" value="KAI5663104.1"/>
    <property type="molecule type" value="Genomic_DNA"/>
</dbReference>
<sequence>MVKVKNANIGRGENFEEGGSSRGGRTGKGKRVATGRHQKDSSLSKRLLTLKNGHERKERSLQGRIQKQENITFIQWVISRVVGRDISFDDRLLNTILGIPENGIRFYTENKKCFDLNLYSERRFEKIFTKGEVLKRHNNRNVNKLDAYGRLVHHIISNIVIPNVSHKSSITNMHSFVMLALHEYRRMNFGYMAIEHMLATQISFTKCLPYGCFLTRVFQYFVLNLIGVGDPIGAGKSYNKHTFKRIRFAKNKEGIDEDDEGNKGQEAMNVDEEESEEELEEETYRREMRQKKKARTSRRRPIIRKHDSNYEYDNLFTCLHK</sequence>